<organism evidence="2 3">
    <name type="scientific">Subdoligranulum variabile</name>
    <dbReference type="NCBI Taxonomy" id="214851"/>
    <lineage>
        <taxon>Bacteria</taxon>
        <taxon>Bacillati</taxon>
        <taxon>Bacillota</taxon>
        <taxon>Clostridia</taxon>
        <taxon>Eubacteriales</taxon>
        <taxon>Oscillospiraceae</taxon>
        <taxon>Subdoligranulum</taxon>
    </lineage>
</organism>
<gene>
    <name evidence="2" type="ORF">K8V20_13420</name>
</gene>
<reference evidence="2" key="1">
    <citation type="journal article" date="2021" name="PeerJ">
        <title>Extensive microbial diversity within the chicken gut microbiome revealed by metagenomics and culture.</title>
        <authorList>
            <person name="Gilroy R."/>
            <person name="Ravi A."/>
            <person name="Getino M."/>
            <person name="Pursley I."/>
            <person name="Horton D.L."/>
            <person name="Alikhan N.F."/>
            <person name="Baker D."/>
            <person name="Gharbi K."/>
            <person name="Hall N."/>
            <person name="Watson M."/>
            <person name="Adriaenssens E.M."/>
            <person name="Foster-Nyarko E."/>
            <person name="Jarju S."/>
            <person name="Secka A."/>
            <person name="Antonio M."/>
            <person name="Oren A."/>
            <person name="Chaudhuri R.R."/>
            <person name="La Ragione R."/>
            <person name="Hildebrand F."/>
            <person name="Pallen M.J."/>
        </authorList>
    </citation>
    <scope>NUCLEOTIDE SEQUENCE</scope>
    <source>
        <strain evidence="2">ChiBcec21-2208</strain>
    </source>
</reference>
<dbReference type="GO" id="GO:0051287">
    <property type="term" value="F:NAD binding"/>
    <property type="evidence" value="ECO:0007669"/>
    <property type="project" value="InterPro"/>
</dbReference>
<name>A0A921IN22_9FIRM</name>
<accession>A0A921IN22</accession>
<evidence type="ECO:0000259" key="1">
    <source>
        <dbReference type="Pfam" id="PF02826"/>
    </source>
</evidence>
<feature type="domain" description="D-isomer specific 2-hydroxyacid dehydrogenase NAD-binding" evidence="1">
    <location>
        <begin position="115"/>
        <end position="206"/>
    </location>
</feature>
<dbReference type="Pfam" id="PF02826">
    <property type="entry name" value="2-Hacid_dh_C"/>
    <property type="match status" value="1"/>
</dbReference>
<comment type="caution">
    <text evidence="2">The sequence shown here is derived from an EMBL/GenBank/DDBJ whole genome shotgun (WGS) entry which is preliminary data.</text>
</comment>
<protein>
    <submittedName>
        <fullName evidence="2">Dipicolinic acid synthetase</fullName>
    </submittedName>
</protein>
<dbReference type="EMBL" id="DYVE01000340">
    <property type="protein sequence ID" value="HJG29628.1"/>
    <property type="molecule type" value="Genomic_DNA"/>
</dbReference>
<sequence>MPKTFCVVGHDARQQAAAQALREAGLRVIGPEAAVLADYVLLPMSQDRVSDEVARTLQAVRPGTLLLAGRPGAPVCRAAREANLPLIDYFQRPELECLNAVPTAEGCLALLLQLRQRTIWESDFLVLGYGRIGRAVARRLDLLGGQVTVAARSAEQRANARCAGHKAVTMEQMTDLLPEHDTVINTIPAMVLPRQKLRELPPQALVVDLASSPGGTDFAAAAELGIRAEHALALPGKCAPRTAGALIVQTVLGLLEERGRLDETAGD</sequence>
<dbReference type="Proteomes" id="UP000782880">
    <property type="component" value="Unassembled WGS sequence"/>
</dbReference>
<dbReference type="InterPro" id="IPR036291">
    <property type="entry name" value="NAD(P)-bd_dom_sf"/>
</dbReference>
<reference evidence="2" key="2">
    <citation type="submission" date="2021-09" db="EMBL/GenBank/DDBJ databases">
        <authorList>
            <person name="Gilroy R."/>
        </authorList>
    </citation>
    <scope>NUCLEOTIDE SEQUENCE</scope>
    <source>
        <strain evidence="2">ChiBcec21-2208</strain>
    </source>
</reference>
<evidence type="ECO:0000313" key="3">
    <source>
        <dbReference type="Proteomes" id="UP000782880"/>
    </source>
</evidence>
<proteinExistence type="predicted"/>
<evidence type="ECO:0000313" key="2">
    <source>
        <dbReference type="EMBL" id="HJG29628.1"/>
    </source>
</evidence>
<dbReference type="Gene3D" id="3.40.50.720">
    <property type="entry name" value="NAD(P)-binding Rossmann-like Domain"/>
    <property type="match status" value="1"/>
</dbReference>
<dbReference type="AlphaFoldDB" id="A0A921IN22"/>
<dbReference type="SUPFAM" id="SSF51735">
    <property type="entry name" value="NAD(P)-binding Rossmann-fold domains"/>
    <property type="match status" value="1"/>
</dbReference>
<dbReference type="InterPro" id="IPR006140">
    <property type="entry name" value="D-isomer_DH_NAD-bd"/>
</dbReference>